<dbReference type="SMART" id="SM00646">
    <property type="entry name" value="Ami_3"/>
    <property type="match status" value="1"/>
</dbReference>
<dbReference type="Pfam" id="PF01520">
    <property type="entry name" value="Amidase_3"/>
    <property type="match status" value="1"/>
</dbReference>
<evidence type="ECO:0000313" key="4">
    <source>
        <dbReference type="Proteomes" id="UP001597402"/>
    </source>
</evidence>
<keyword evidence="4" id="KW-1185">Reference proteome</keyword>
<dbReference type="InterPro" id="IPR050695">
    <property type="entry name" value="N-acetylmuramoyl_amidase_3"/>
</dbReference>
<dbReference type="Pfam" id="PF01471">
    <property type="entry name" value="PG_binding_1"/>
    <property type="match status" value="2"/>
</dbReference>
<accession>A0ABW4XCE3</accession>
<dbReference type="SUPFAM" id="SSF53187">
    <property type="entry name" value="Zn-dependent exopeptidases"/>
    <property type="match status" value="1"/>
</dbReference>
<proteinExistence type="predicted"/>
<evidence type="ECO:0000259" key="2">
    <source>
        <dbReference type="SMART" id="SM00646"/>
    </source>
</evidence>
<dbReference type="EMBL" id="JBHUHP010000011">
    <property type="protein sequence ID" value="MFD2092559.1"/>
    <property type="molecule type" value="Genomic_DNA"/>
</dbReference>
<gene>
    <name evidence="3" type="ORF">ACFSHS_13365</name>
</gene>
<name>A0ABW4XCE3_9ACTN</name>
<protein>
    <submittedName>
        <fullName evidence="3">N-acetylmuramoyl-L-alanine amidase</fullName>
    </submittedName>
</protein>
<dbReference type="RefSeq" id="WP_376876685.1">
    <property type="nucleotide sequence ID" value="NZ_JBHUHP010000011.1"/>
</dbReference>
<reference evidence="4" key="1">
    <citation type="journal article" date="2019" name="Int. J. Syst. Evol. Microbiol.">
        <title>The Global Catalogue of Microorganisms (GCM) 10K type strain sequencing project: providing services to taxonomists for standard genome sequencing and annotation.</title>
        <authorList>
            <consortium name="The Broad Institute Genomics Platform"/>
            <consortium name="The Broad Institute Genome Sequencing Center for Infectious Disease"/>
            <person name="Wu L."/>
            <person name="Ma J."/>
        </authorList>
    </citation>
    <scope>NUCLEOTIDE SEQUENCE [LARGE SCALE GENOMIC DNA]</scope>
    <source>
        <strain evidence="4">JCM 3338</strain>
    </source>
</reference>
<dbReference type="PANTHER" id="PTHR30404:SF0">
    <property type="entry name" value="N-ACETYLMURAMOYL-L-ALANINE AMIDASE AMIC"/>
    <property type="match status" value="1"/>
</dbReference>
<dbReference type="InterPro" id="IPR036366">
    <property type="entry name" value="PGBDSf"/>
</dbReference>
<evidence type="ECO:0000313" key="3">
    <source>
        <dbReference type="EMBL" id="MFD2092559.1"/>
    </source>
</evidence>
<dbReference type="Gene3D" id="3.40.630.40">
    <property type="entry name" value="Zn-dependent exopeptidases"/>
    <property type="match status" value="1"/>
</dbReference>
<dbReference type="InterPro" id="IPR002477">
    <property type="entry name" value="Peptidoglycan-bd-like"/>
</dbReference>
<dbReference type="Gene3D" id="1.10.101.10">
    <property type="entry name" value="PGBD-like superfamily/PGBD"/>
    <property type="match status" value="2"/>
</dbReference>
<sequence>MQILRLGDRGAAVADVQTALRSLGLLPDTDGIAEPRPPHAMATLPDVALDAAVFDAATELAVRHFQQNRGLSVDGRVGEETYRALNEARWSLGDRLLRYDPERPIRGDDVVGLQERVHELGYDAGPVDGVFGAETEAGLRAFQRDYGLTPDGTCGPATLRALRQLGRKVTGGRPQLLRQSASFVDSGPHLIGRRIVVDPGHGGDEPGFTAGETTEADLVFDLASRIEGRLAAAGATVYLTRGRDQNPSPAERTAFANDARADLFLSLHVDAHTSEHARGVASYYYGTGSGASSTAGEQFANLARREVVARTGLLDLGSHAKTWDLLRMTRMPAVRLDAGYLSHPVDRLVLLDARVRSAIASAVLAAVQRLFLPAEADPPTGTFVLPAKG</sequence>
<keyword evidence="1" id="KW-0378">Hydrolase</keyword>
<dbReference type="PANTHER" id="PTHR30404">
    <property type="entry name" value="N-ACETYLMURAMOYL-L-ALANINE AMIDASE"/>
    <property type="match status" value="1"/>
</dbReference>
<dbReference type="InterPro" id="IPR002508">
    <property type="entry name" value="MurNAc-LAA_cat"/>
</dbReference>
<dbReference type="Proteomes" id="UP001597402">
    <property type="component" value="Unassembled WGS sequence"/>
</dbReference>
<feature type="domain" description="MurNAc-LAA" evidence="2">
    <location>
        <begin position="253"/>
        <end position="368"/>
    </location>
</feature>
<organism evidence="3 4">
    <name type="scientific">Blastococcus deserti</name>
    <dbReference type="NCBI Taxonomy" id="2259033"/>
    <lineage>
        <taxon>Bacteria</taxon>
        <taxon>Bacillati</taxon>
        <taxon>Actinomycetota</taxon>
        <taxon>Actinomycetes</taxon>
        <taxon>Geodermatophilales</taxon>
        <taxon>Geodermatophilaceae</taxon>
        <taxon>Blastococcus</taxon>
    </lineage>
</organism>
<evidence type="ECO:0000256" key="1">
    <source>
        <dbReference type="ARBA" id="ARBA00022801"/>
    </source>
</evidence>
<dbReference type="SUPFAM" id="SSF47090">
    <property type="entry name" value="PGBD-like"/>
    <property type="match status" value="2"/>
</dbReference>
<dbReference type="InterPro" id="IPR036365">
    <property type="entry name" value="PGBD-like_sf"/>
</dbReference>
<comment type="caution">
    <text evidence="3">The sequence shown here is derived from an EMBL/GenBank/DDBJ whole genome shotgun (WGS) entry which is preliminary data.</text>
</comment>
<dbReference type="CDD" id="cd02696">
    <property type="entry name" value="MurNAc-LAA"/>
    <property type="match status" value="1"/>
</dbReference>